<dbReference type="NCBIfam" id="NF033819">
    <property type="entry name" value="IS66_TnpB"/>
    <property type="match status" value="1"/>
</dbReference>
<sequence length="122" mass="14338">MLTVGERRIWLYRQPTDMRRSFDGLSAMVRRQLGREPSDGAWYAFINRRRTQIKVLAFESGGYCVWSKRLEQGQFGAADEADEPMSPAQFLALLEGLDWRLVRRRKRYEKPGEKLANDAVRW</sequence>
<organism evidence="1 2">
    <name type="scientific">Banduia mediterranea</name>
    <dbReference type="NCBI Taxonomy" id="3075609"/>
    <lineage>
        <taxon>Bacteria</taxon>
        <taxon>Pseudomonadati</taxon>
        <taxon>Pseudomonadota</taxon>
        <taxon>Gammaproteobacteria</taxon>
        <taxon>Nevskiales</taxon>
        <taxon>Algiphilaceae</taxon>
        <taxon>Banduia</taxon>
    </lineage>
</organism>
<name>A0ABU2WNK1_9GAMM</name>
<comment type="caution">
    <text evidence="1">The sequence shown here is derived from an EMBL/GenBank/DDBJ whole genome shotgun (WGS) entry which is preliminary data.</text>
</comment>
<dbReference type="PANTHER" id="PTHR36455:SF1">
    <property type="entry name" value="BLR8292 PROTEIN"/>
    <property type="match status" value="1"/>
</dbReference>
<evidence type="ECO:0000313" key="1">
    <source>
        <dbReference type="EMBL" id="MDT0498819.1"/>
    </source>
</evidence>
<accession>A0ABU2WNK1</accession>
<dbReference type="RefSeq" id="WP_311366231.1">
    <property type="nucleotide sequence ID" value="NZ_JAVRIC010000027.1"/>
</dbReference>
<dbReference type="Pfam" id="PF05717">
    <property type="entry name" value="TnpB_IS66"/>
    <property type="match status" value="1"/>
</dbReference>
<dbReference type="InterPro" id="IPR008878">
    <property type="entry name" value="Transposase_IS66_Orf2"/>
</dbReference>
<proteinExistence type="predicted"/>
<dbReference type="EMBL" id="JAVRIC010000027">
    <property type="protein sequence ID" value="MDT0498819.1"/>
    <property type="molecule type" value="Genomic_DNA"/>
</dbReference>
<keyword evidence="2" id="KW-1185">Reference proteome</keyword>
<dbReference type="Proteomes" id="UP001254608">
    <property type="component" value="Unassembled WGS sequence"/>
</dbReference>
<dbReference type="PANTHER" id="PTHR36455">
    <property type="match status" value="1"/>
</dbReference>
<gene>
    <name evidence="1" type="primary">tnpB</name>
    <name evidence="1" type="ORF">RM530_15830</name>
</gene>
<reference evidence="1 2" key="1">
    <citation type="submission" date="2023-09" db="EMBL/GenBank/DDBJ databases">
        <authorList>
            <person name="Rey-Velasco X."/>
        </authorList>
    </citation>
    <scope>NUCLEOTIDE SEQUENCE [LARGE SCALE GENOMIC DNA]</scope>
    <source>
        <strain evidence="1 2">W345</strain>
    </source>
</reference>
<evidence type="ECO:0000313" key="2">
    <source>
        <dbReference type="Proteomes" id="UP001254608"/>
    </source>
</evidence>
<protein>
    <submittedName>
        <fullName evidence="1">IS66 family insertion sequence element accessory protein TnpB</fullName>
    </submittedName>
</protein>